<dbReference type="KEGG" id="aell:AELL_1605"/>
<evidence type="ECO:0000259" key="2">
    <source>
        <dbReference type="Pfam" id="PF13478"/>
    </source>
</evidence>
<evidence type="ECO:0000259" key="1">
    <source>
        <dbReference type="Pfam" id="PF02625"/>
    </source>
</evidence>
<dbReference type="InterPro" id="IPR052698">
    <property type="entry name" value="MoCofactor_Util/Proc"/>
</dbReference>
<dbReference type="PANTHER" id="PTHR30388:SF6">
    <property type="entry name" value="XANTHINE DEHYDROGENASE SUBUNIT A-RELATED"/>
    <property type="match status" value="1"/>
</dbReference>
<evidence type="ECO:0000313" key="4">
    <source>
        <dbReference type="EMBL" id="RXI30087.1"/>
    </source>
</evidence>
<protein>
    <submittedName>
        <fullName evidence="3">Dehydrogenase maturation factor (XdhC/CoxI/CoxF family)</fullName>
    </submittedName>
</protein>
<dbReference type="Gene3D" id="3.40.50.720">
    <property type="entry name" value="NAD(P)-binding Rossmann-like Domain"/>
    <property type="match status" value="1"/>
</dbReference>
<proteinExistence type="predicted"/>
<dbReference type="InterPro" id="IPR027051">
    <property type="entry name" value="XdhC_Rossmann_dom"/>
</dbReference>
<feature type="domain" description="XdhC Rossmann" evidence="2">
    <location>
        <begin position="118"/>
        <end position="252"/>
    </location>
</feature>
<dbReference type="RefSeq" id="WP_118917444.1">
    <property type="nucleotide sequence ID" value="NZ_CP032097.1"/>
</dbReference>
<sequence length="260" mass="29510">MFLDKKILDFIKNCKNRKLDITITTVVETFGSTYAKVGNMMLVNSQNEFTGILGSSFLQNKILELSKISLEKKEINFFESIAKDESTGHGTSKYKVEPFFYDKDYKDLDKNLKKLFSLLIFGSGAHVTSLILMANLLGWETTVIDVEIHNEFVKEADTLIELKKLEDILSMDLNSFDASVILSHSPKTDDIYLKALINSNMNYIGMMGNKKNMQRIKQEFNLQNDKRFFAPIGLDIGGNTHQAIALSICAQIEARKNKKI</sequence>
<organism evidence="4 6">
    <name type="scientific">Arcobacter ellisii</name>
    <dbReference type="NCBI Taxonomy" id="913109"/>
    <lineage>
        <taxon>Bacteria</taxon>
        <taxon>Pseudomonadati</taxon>
        <taxon>Campylobacterota</taxon>
        <taxon>Epsilonproteobacteria</taxon>
        <taxon>Campylobacterales</taxon>
        <taxon>Arcobacteraceae</taxon>
        <taxon>Arcobacter</taxon>
    </lineage>
</organism>
<dbReference type="AlphaFoldDB" id="A0A347U8T5"/>
<keyword evidence="5" id="KW-1185">Reference proteome</keyword>
<dbReference type="EMBL" id="NXIG01000008">
    <property type="protein sequence ID" value="RXI30087.1"/>
    <property type="molecule type" value="Genomic_DNA"/>
</dbReference>
<dbReference type="Proteomes" id="UP000262582">
    <property type="component" value="Chromosome"/>
</dbReference>
<gene>
    <name evidence="3" type="primary">coxF</name>
    <name evidence="3" type="ORF">AELL_1605</name>
    <name evidence="4" type="ORF">CP962_08765</name>
</gene>
<evidence type="ECO:0000313" key="6">
    <source>
        <dbReference type="Proteomes" id="UP000290588"/>
    </source>
</evidence>
<evidence type="ECO:0000313" key="5">
    <source>
        <dbReference type="Proteomes" id="UP000262582"/>
    </source>
</evidence>
<dbReference type="PANTHER" id="PTHR30388">
    <property type="entry name" value="ALDEHYDE OXIDOREDUCTASE MOLYBDENUM COFACTOR ASSEMBLY PROTEIN"/>
    <property type="match status" value="1"/>
</dbReference>
<reference evidence="3 5" key="2">
    <citation type="submission" date="2018-08" db="EMBL/GenBank/DDBJ databases">
        <title>Complete genome of the Arcobacter ellisii type strain LMG 26155.</title>
        <authorList>
            <person name="Miller W.G."/>
            <person name="Yee E."/>
            <person name="Bono J.L."/>
        </authorList>
    </citation>
    <scope>NUCLEOTIDE SEQUENCE [LARGE SCALE GENOMIC DNA]</scope>
    <source>
        <strain evidence="3 5">LMG 26155</strain>
    </source>
</reference>
<dbReference type="InterPro" id="IPR003777">
    <property type="entry name" value="XdhC_CoxI"/>
</dbReference>
<dbReference type="Pfam" id="PF02625">
    <property type="entry name" value="XdhC_CoxI"/>
    <property type="match status" value="1"/>
</dbReference>
<feature type="domain" description="XdhC- CoxI" evidence="1">
    <location>
        <begin position="23"/>
        <end position="71"/>
    </location>
</feature>
<dbReference type="OrthoDB" id="9815497at2"/>
<dbReference type="EMBL" id="CP032097">
    <property type="protein sequence ID" value="AXX95263.1"/>
    <property type="molecule type" value="Genomic_DNA"/>
</dbReference>
<dbReference type="Proteomes" id="UP000290588">
    <property type="component" value="Unassembled WGS sequence"/>
</dbReference>
<accession>A0A347U8T5</accession>
<reference evidence="4 6" key="1">
    <citation type="submission" date="2017-09" db="EMBL/GenBank/DDBJ databases">
        <title>Genomics of the genus Arcobacter.</title>
        <authorList>
            <person name="Perez-Cataluna A."/>
            <person name="Figueras M.J."/>
            <person name="Salas-Masso N."/>
        </authorList>
    </citation>
    <scope>NUCLEOTIDE SEQUENCE [LARGE SCALE GENOMIC DNA]</scope>
    <source>
        <strain evidence="4 6">CECT 7837</strain>
    </source>
</reference>
<evidence type="ECO:0000313" key="3">
    <source>
        <dbReference type="EMBL" id="AXX95263.1"/>
    </source>
</evidence>
<dbReference type="Pfam" id="PF13478">
    <property type="entry name" value="XdhC_C"/>
    <property type="match status" value="1"/>
</dbReference>
<name>A0A347U8T5_9BACT</name>